<organism evidence="2 3">
    <name type="scientific">Ephemerocybe angulata</name>
    <dbReference type="NCBI Taxonomy" id="980116"/>
    <lineage>
        <taxon>Eukaryota</taxon>
        <taxon>Fungi</taxon>
        <taxon>Dikarya</taxon>
        <taxon>Basidiomycota</taxon>
        <taxon>Agaricomycotina</taxon>
        <taxon>Agaricomycetes</taxon>
        <taxon>Agaricomycetidae</taxon>
        <taxon>Agaricales</taxon>
        <taxon>Agaricineae</taxon>
        <taxon>Psathyrellaceae</taxon>
        <taxon>Ephemerocybe</taxon>
    </lineage>
</organism>
<feature type="signal peptide" evidence="1">
    <location>
        <begin position="1"/>
        <end position="17"/>
    </location>
</feature>
<feature type="chain" id="PRO_5034187745" evidence="1">
    <location>
        <begin position="18"/>
        <end position="191"/>
    </location>
</feature>
<dbReference type="Proteomes" id="UP000521943">
    <property type="component" value="Unassembled WGS sequence"/>
</dbReference>
<keyword evidence="1" id="KW-0732">Signal</keyword>
<gene>
    <name evidence="2" type="ORF">DFP72DRAFT_197540</name>
</gene>
<protein>
    <submittedName>
        <fullName evidence="2">Uncharacterized protein</fullName>
    </submittedName>
</protein>
<comment type="caution">
    <text evidence="2">The sequence shown here is derived from an EMBL/GenBank/DDBJ whole genome shotgun (WGS) entry which is preliminary data.</text>
</comment>
<keyword evidence="3" id="KW-1185">Reference proteome</keyword>
<name>A0A8H6LTK8_9AGAR</name>
<dbReference type="AlphaFoldDB" id="A0A8H6LTK8"/>
<accession>A0A8H6LTK8</accession>
<dbReference type="OrthoDB" id="10262656at2759"/>
<evidence type="ECO:0000256" key="1">
    <source>
        <dbReference type="SAM" id="SignalP"/>
    </source>
</evidence>
<evidence type="ECO:0000313" key="2">
    <source>
        <dbReference type="EMBL" id="KAF6742205.1"/>
    </source>
</evidence>
<sequence length="191" mass="21362">MALPMVIRALIGISLQAMPPLAVVSGEEGRPVPAARPSALPQSLSHLQPTHRGARPLCRASLATRACGRLPVFFGRRSCCLVRETTTLTPLPNGAKPHRPPPRLTPSLFRNPHFACLSITRAHHRAVWCNDPPHYDAWPDLHVVSWSYLVCDYESGRLNLNAGHFAQLIALMCFVQITYRFYLYYPYVTLP</sequence>
<evidence type="ECO:0000313" key="3">
    <source>
        <dbReference type="Proteomes" id="UP000521943"/>
    </source>
</evidence>
<reference evidence="2 3" key="1">
    <citation type="submission" date="2020-07" db="EMBL/GenBank/DDBJ databases">
        <title>Comparative genomics of pyrophilous fungi reveals a link between fire events and developmental genes.</title>
        <authorList>
            <consortium name="DOE Joint Genome Institute"/>
            <person name="Steindorff A.S."/>
            <person name="Carver A."/>
            <person name="Calhoun S."/>
            <person name="Stillman K."/>
            <person name="Liu H."/>
            <person name="Lipzen A."/>
            <person name="Pangilinan J."/>
            <person name="Labutti K."/>
            <person name="Bruns T.D."/>
            <person name="Grigoriev I.V."/>
        </authorList>
    </citation>
    <scope>NUCLEOTIDE SEQUENCE [LARGE SCALE GENOMIC DNA]</scope>
    <source>
        <strain evidence="2 3">CBS 144469</strain>
    </source>
</reference>
<proteinExistence type="predicted"/>
<dbReference type="EMBL" id="JACGCI010000195">
    <property type="protein sequence ID" value="KAF6742205.1"/>
    <property type="molecule type" value="Genomic_DNA"/>
</dbReference>